<dbReference type="InterPro" id="IPR036152">
    <property type="entry name" value="Asp/glu_Ase-like_sf"/>
</dbReference>
<dbReference type="Pfam" id="PF17763">
    <property type="entry name" value="Asparaginase_C"/>
    <property type="match status" value="1"/>
</dbReference>
<evidence type="ECO:0000313" key="8">
    <source>
        <dbReference type="EMBL" id="WZN63735.1"/>
    </source>
</evidence>
<dbReference type="PROSITE" id="PS00917">
    <property type="entry name" value="ASN_GLN_ASE_2"/>
    <property type="match status" value="1"/>
</dbReference>
<dbReference type="GO" id="GO:0009066">
    <property type="term" value="P:aspartate family amino acid metabolic process"/>
    <property type="evidence" value="ECO:0007669"/>
    <property type="project" value="UniProtKB-ARBA"/>
</dbReference>
<gene>
    <name evidence="8" type="ORF">HKI87_08g52860</name>
</gene>
<dbReference type="SUPFAM" id="SSF53774">
    <property type="entry name" value="Glutaminase/Asparaginase"/>
    <property type="match status" value="1"/>
</dbReference>
<reference evidence="8 9" key="1">
    <citation type="submission" date="2024-03" db="EMBL/GenBank/DDBJ databases">
        <title>Complete genome sequence of the green alga Chloropicon roscoffensis RCC1871.</title>
        <authorList>
            <person name="Lemieux C."/>
            <person name="Pombert J.-F."/>
            <person name="Otis C."/>
            <person name="Turmel M."/>
        </authorList>
    </citation>
    <scope>NUCLEOTIDE SEQUENCE [LARGE SCALE GENOMIC DNA]</scope>
    <source>
        <strain evidence="8 9">RCC1871</strain>
    </source>
</reference>
<feature type="domain" description="L-asparaginase N-terminal" evidence="6">
    <location>
        <begin position="194"/>
        <end position="370"/>
    </location>
</feature>
<dbReference type="GO" id="GO:0004067">
    <property type="term" value="F:asparaginase activity"/>
    <property type="evidence" value="ECO:0007669"/>
    <property type="project" value="UniProtKB-UniRule"/>
</dbReference>
<dbReference type="Pfam" id="PF00710">
    <property type="entry name" value="Asparaginase"/>
    <property type="match status" value="1"/>
</dbReference>
<dbReference type="InterPro" id="IPR027474">
    <property type="entry name" value="L-asparaginase_N"/>
</dbReference>
<dbReference type="EMBL" id="CP151508">
    <property type="protein sequence ID" value="WZN63735.1"/>
    <property type="molecule type" value="Genomic_DNA"/>
</dbReference>
<dbReference type="InterPro" id="IPR027475">
    <property type="entry name" value="Asparaginase/glutaminase_AS2"/>
</dbReference>
<dbReference type="InterPro" id="IPR040919">
    <property type="entry name" value="Asparaginase_C"/>
</dbReference>
<dbReference type="CDD" id="cd08963">
    <property type="entry name" value="L-asparaginase_I"/>
    <property type="match status" value="1"/>
</dbReference>
<dbReference type="InterPro" id="IPR006034">
    <property type="entry name" value="Asparaginase/glutaminase-like"/>
</dbReference>
<evidence type="ECO:0000256" key="1">
    <source>
        <dbReference type="ARBA" id="ARBA00012920"/>
    </source>
</evidence>
<dbReference type="Proteomes" id="UP001472866">
    <property type="component" value="Chromosome 08"/>
</dbReference>
<name>A0AAX4PCN3_9CHLO</name>
<feature type="domain" description="Asparaginase/glutaminase C-terminal" evidence="7">
    <location>
        <begin position="393"/>
        <end position="495"/>
    </location>
</feature>
<feature type="compositionally biased region" description="Polar residues" evidence="5">
    <location>
        <begin position="19"/>
        <end position="38"/>
    </location>
</feature>
<dbReference type="InterPro" id="IPR037152">
    <property type="entry name" value="L-asparaginase_N_sf"/>
</dbReference>
<feature type="binding site" evidence="3">
    <location>
        <begin position="258"/>
        <end position="259"/>
    </location>
    <ligand>
        <name>substrate</name>
    </ligand>
</feature>
<dbReference type="Gene3D" id="3.40.50.40">
    <property type="match status" value="1"/>
</dbReference>
<keyword evidence="9" id="KW-1185">Reference proteome</keyword>
<evidence type="ECO:0000256" key="2">
    <source>
        <dbReference type="PIRSR" id="PIRSR001220-1"/>
    </source>
</evidence>
<protein>
    <recommendedName>
        <fullName evidence="1">asparaginase</fullName>
        <ecNumber evidence="1">3.5.1.1</ecNumber>
    </recommendedName>
</protein>
<dbReference type="InterPro" id="IPR027473">
    <property type="entry name" value="L-asparaginase_C"/>
</dbReference>
<accession>A0AAX4PCN3</accession>
<dbReference type="PANTHER" id="PTHR11707">
    <property type="entry name" value="L-ASPARAGINASE"/>
    <property type="match status" value="1"/>
</dbReference>
<feature type="active site" description="O-isoaspartyl threonine intermediate" evidence="2">
    <location>
        <position position="162"/>
    </location>
</feature>
<organism evidence="8 9">
    <name type="scientific">Chloropicon roscoffensis</name>
    <dbReference type="NCBI Taxonomy" id="1461544"/>
    <lineage>
        <taxon>Eukaryota</taxon>
        <taxon>Viridiplantae</taxon>
        <taxon>Chlorophyta</taxon>
        <taxon>Chloropicophyceae</taxon>
        <taxon>Chloropicales</taxon>
        <taxon>Chloropicaceae</taxon>
        <taxon>Chloropicon</taxon>
    </lineage>
</organism>
<dbReference type="PROSITE" id="PS51732">
    <property type="entry name" value="ASN_GLN_ASE_3"/>
    <property type="match status" value="1"/>
</dbReference>
<proteinExistence type="predicted"/>
<evidence type="ECO:0000259" key="6">
    <source>
        <dbReference type="Pfam" id="PF00710"/>
    </source>
</evidence>
<dbReference type="Gene3D" id="3.40.50.1170">
    <property type="entry name" value="L-asparaginase, N-terminal domain"/>
    <property type="match status" value="1"/>
</dbReference>
<dbReference type="SMART" id="SM00870">
    <property type="entry name" value="Asparaginase"/>
    <property type="match status" value="1"/>
</dbReference>
<evidence type="ECO:0000313" key="9">
    <source>
        <dbReference type="Proteomes" id="UP001472866"/>
    </source>
</evidence>
<feature type="region of interest" description="Disordered" evidence="5">
    <location>
        <begin position="1"/>
        <end position="83"/>
    </location>
</feature>
<dbReference type="PIRSF" id="PIRSF001220">
    <property type="entry name" value="L-ASNase_gatD"/>
    <property type="match status" value="1"/>
</dbReference>
<evidence type="ECO:0000256" key="3">
    <source>
        <dbReference type="PIRSR" id="PIRSR001220-2"/>
    </source>
</evidence>
<dbReference type="PRINTS" id="PR00139">
    <property type="entry name" value="ASNGLNASE"/>
</dbReference>
<evidence type="ECO:0000259" key="7">
    <source>
        <dbReference type="Pfam" id="PF17763"/>
    </source>
</evidence>
<evidence type="ECO:0000256" key="5">
    <source>
        <dbReference type="SAM" id="MobiDB-lite"/>
    </source>
</evidence>
<evidence type="ECO:0000256" key="4">
    <source>
        <dbReference type="PROSITE-ProRule" id="PRU10100"/>
    </source>
</evidence>
<dbReference type="AlphaFoldDB" id="A0AAX4PCN3"/>
<dbReference type="PIRSF" id="PIRSF500176">
    <property type="entry name" value="L_ASNase"/>
    <property type="match status" value="1"/>
</dbReference>
<dbReference type="EC" id="3.5.1.1" evidence="1"/>
<dbReference type="InterPro" id="IPR041725">
    <property type="entry name" value="L-asparaginase_I"/>
</dbReference>
<dbReference type="PANTHER" id="PTHR11707:SF28">
    <property type="entry name" value="60 KDA LYSOPHOSPHOLIPASE"/>
    <property type="match status" value="1"/>
</dbReference>
<sequence>MGGLGTPSSRGRLGHRGASPSSSSTATQRGGLACSSSRGPVPSPKDRGVLLSARAKGGKKSSSSSSSKKSVESRNGNGNPLSAEFLQATGSSATSNLEVHDVEFLQDAQELEMEILGGEVESTLPLPPTALGGPDQHISSVPQLQHYLKPLPRVLLLHTGGTLGMDPNQSYIEEGPGNVHLKEGTGGNYPASDNLQPGEVLSDLLTAVPELTNFAHLDVEIVFNMDSCRLGPKQWIQLAKLLDRERRNYDAFLIVHGTDTMSFTAAALSLMLKGFKKPIVLTGSQLPLAMPRSDARQNLIDSITCATAACLTNPLSRYPVHFEEVAICFGGKLMRGNRTRKVHSSVYRAFDSPMYPNLAELGVEVDWNHSNLLEAGADVYQPRFKLNTNVIRVPICPGVDPRKAYGDLHGRGVRGIVLEAFGVGNMPDNNSHGWLPWLKQQRKKGLLVYLCSQCSAGNLHPELYRSGSVALNMGIESGRQMTPECAVIKMMFCLEYPDIPLSQPIAGEL</sequence>
<feature type="active site" evidence="4">
    <location>
        <position position="258"/>
    </location>
</feature>
<dbReference type="SFLD" id="SFLDS00057">
    <property type="entry name" value="Glutaminase/Asparaginase"/>
    <property type="match status" value="1"/>
</dbReference>
<feature type="binding site" evidence="3">
    <location>
        <position position="227"/>
    </location>
    <ligand>
        <name>substrate</name>
    </ligand>
</feature>